<feature type="active site" evidence="5">
    <location>
        <position position="246"/>
    </location>
</feature>
<dbReference type="NCBIfam" id="NF006992">
    <property type="entry name" value="PRK09457.1"/>
    <property type="match status" value="1"/>
</dbReference>
<name>A0ABV7MFE8_9PROT</name>
<proteinExistence type="inferred from homology"/>
<comment type="similarity">
    <text evidence="1 6">Belongs to the aldehyde dehydrogenase family.</text>
</comment>
<gene>
    <name evidence="8" type="primary">astD</name>
    <name evidence="8" type="ORF">ACFONP_12385</name>
</gene>
<dbReference type="PANTHER" id="PTHR43353:SF5">
    <property type="entry name" value="SUCCINATE-SEMIALDEHYDE DEHYDROGENASE, MITOCHONDRIAL"/>
    <property type="match status" value="1"/>
</dbReference>
<reference evidence="9" key="1">
    <citation type="journal article" date="2019" name="Int. J. Syst. Evol. Microbiol.">
        <title>The Global Catalogue of Microorganisms (GCM) 10K type strain sequencing project: providing services to taxonomists for standard genome sequencing and annotation.</title>
        <authorList>
            <consortium name="The Broad Institute Genomics Platform"/>
            <consortium name="The Broad Institute Genome Sequencing Center for Infectious Disease"/>
            <person name="Wu L."/>
            <person name="Ma J."/>
        </authorList>
    </citation>
    <scope>NUCLEOTIDE SEQUENCE [LARGE SCALE GENOMIC DNA]</scope>
    <source>
        <strain evidence="9">KCTC 22245</strain>
    </source>
</reference>
<keyword evidence="4" id="KW-0520">NAD</keyword>
<evidence type="ECO:0000259" key="7">
    <source>
        <dbReference type="Pfam" id="PF00171"/>
    </source>
</evidence>
<keyword evidence="3 6" id="KW-0560">Oxidoreductase</keyword>
<evidence type="ECO:0000256" key="6">
    <source>
        <dbReference type="RuleBase" id="RU003345"/>
    </source>
</evidence>
<comment type="caution">
    <text evidence="8">The sequence shown here is derived from an EMBL/GenBank/DDBJ whole genome shotgun (WGS) entry which is preliminary data.</text>
</comment>
<dbReference type="PANTHER" id="PTHR43353">
    <property type="entry name" value="SUCCINATE-SEMIALDEHYDE DEHYDROGENASE, MITOCHONDRIAL"/>
    <property type="match status" value="1"/>
</dbReference>
<evidence type="ECO:0000256" key="1">
    <source>
        <dbReference type="ARBA" id="ARBA00009986"/>
    </source>
</evidence>
<dbReference type="CDD" id="cd07095">
    <property type="entry name" value="ALDH_SGSD_AstD"/>
    <property type="match status" value="1"/>
</dbReference>
<dbReference type="NCBIfam" id="TIGR03240">
    <property type="entry name" value="arg_catab_astD"/>
    <property type="match status" value="1"/>
</dbReference>
<evidence type="ECO:0000256" key="3">
    <source>
        <dbReference type="ARBA" id="ARBA00023002"/>
    </source>
</evidence>
<dbReference type="PROSITE" id="PS00687">
    <property type="entry name" value="ALDEHYDE_DEHYDR_GLU"/>
    <property type="match status" value="1"/>
</dbReference>
<dbReference type="GO" id="GO:0043824">
    <property type="term" value="F:succinylglutamate-semialdehyde dehydrogenase activity"/>
    <property type="evidence" value="ECO:0007669"/>
    <property type="project" value="UniProtKB-EC"/>
</dbReference>
<dbReference type="Pfam" id="PF00171">
    <property type="entry name" value="Aldedh"/>
    <property type="match status" value="1"/>
</dbReference>
<evidence type="ECO:0000256" key="2">
    <source>
        <dbReference type="ARBA" id="ARBA00022503"/>
    </source>
</evidence>
<dbReference type="InterPro" id="IPR016160">
    <property type="entry name" value="Ald_DH_CS_CYS"/>
</dbReference>
<dbReference type="Proteomes" id="UP001595607">
    <property type="component" value="Unassembled WGS sequence"/>
</dbReference>
<dbReference type="InterPro" id="IPR016161">
    <property type="entry name" value="Ald_DH/histidinol_DH"/>
</dbReference>
<dbReference type="EC" id="1.2.1.71" evidence="8"/>
<sequence>MIELKNWIGGAWTEGTGPRLESVNPANGEIIAAGSMAGTDQAAEAAEAAAQAFGGWRRKSYDERKAVIERFAEIAAERKDEMARLIAQETGKALWDATTEAGGIAGKAALAVASYEERTPTREKDNGQLKLRIAHKPHGVMVVIGPFNFPGHLPNGQIIPSLLAGNTVVFKPSEQTPAVGQKMCEWWEEAGLPAGCLNLVHGDREVAQALIGHEKTAGVLFTGGLPAGRAIHQQLAGRPDVMLALELGGNNPLIVWDVANADDAAQIIARSAYITSGQRCTCARRLIVKEGEEGDRIIKAVADLIPQLSVGDPLAEDQPFMGPLISKESAENALKAQEALIADGAEPIVKMERSPAGPAYVTPGLIDVTAMGDKDPDEEVFAPLLKVIRVKTFDEALDEANDTRFGLAAALLSDDESLWERFAGEIRAGIVNWNRQTTGASGAMPFGGPGLSGNHRPAGSYAADFAAWPMASMMSEGPLKDDQAVPGRKA</sequence>
<evidence type="ECO:0000313" key="9">
    <source>
        <dbReference type="Proteomes" id="UP001595607"/>
    </source>
</evidence>
<dbReference type="PROSITE" id="PS00070">
    <property type="entry name" value="ALDEHYDE_DEHYDR_CYS"/>
    <property type="match status" value="1"/>
</dbReference>
<dbReference type="InterPro" id="IPR029510">
    <property type="entry name" value="Ald_DH_CS_GLU"/>
</dbReference>
<evidence type="ECO:0000313" key="8">
    <source>
        <dbReference type="EMBL" id="MFC3303527.1"/>
    </source>
</evidence>
<organism evidence="8 9">
    <name type="scientific">Parvularcula lutaonensis</name>
    <dbReference type="NCBI Taxonomy" id="491923"/>
    <lineage>
        <taxon>Bacteria</taxon>
        <taxon>Pseudomonadati</taxon>
        <taxon>Pseudomonadota</taxon>
        <taxon>Alphaproteobacteria</taxon>
        <taxon>Parvularculales</taxon>
        <taxon>Parvularculaceae</taxon>
        <taxon>Parvularcula</taxon>
    </lineage>
</organism>
<accession>A0ABV7MFE8</accession>
<dbReference type="InterPro" id="IPR050740">
    <property type="entry name" value="Aldehyde_DH_Superfamily"/>
</dbReference>
<dbReference type="SUPFAM" id="SSF53720">
    <property type="entry name" value="ALDH-like"/>
    <property type="match status" value="1"/>
</dbReference>
<dbReference type="InterPro" id="IPR016163">
    <property type="entry name" value="Ald_DH_C"/>
</dbReference>
<dbReference type="InterPro" id="IPR015590">
    <property type="entry name" value="Aldehyde_DH_dom"/>
</dbReference>
<evidence type="ECO:0000256" key="5">
    <source>
        <dbReference type="PROSITE-ProRule" id="PRU10007"/>
    </source>
</evidence>
<dbReference type="Gene3D" id="3.40.605.10">
    <property type="entry name" value="Aldehyde Dehydrogenase, Chain A, domain 1"/>
    <property type="match status" value="1"/>
</dbReference>
<feature type="domain" description="Aldehyde dehydrogenase" evidence="7">
    <location>
        <begin position="12"/>
        <end position="465"/>
    </location>
</feature>
<dbReference type="EMBL" id="JBHRVA010000003">
    <property type="protein sequence ID" value="MFC3303527.1"/>
    <property type="molecule type" value="Genomic_DNA"/>
</dbReference>
<dbReference type="Gene3D" id="3.40.309.10">
    <property type="entry name" value="Aldehyde Dehydrogenase, Chain A, domain 2"/>
    <property type="match status" value="1"/>
</dbReference>
<keyword evidence="9" id="KW-1185">Reference proteome</keyword>
<evidence type="ECO:0000256" key="4">
    <source>
        <dbReference type="ARBA" id="ARBA00023027"/>
    </source>
</evidence>
<dbReference type="RefSeq" id="WP_189576172.1">
    <property type="nucleotide sequence ID" value="NZ_BMXU01000002.1"/>
</dbReference>
<protein>
    <submittedName>
        <fullName evidence="8">Succinylglutamate-semialdehyde dehydrogenase</fullName>
        <ecNumber evidence="8">1.2.1.71</ecNumber>
    </submittedName>
</protein>
<dbReference type="InterPro" id="IPR017649">
    <property type="entry name" value="SuccinylGlu_semiald_DH_AstD"/>
</dbReference>
<dbReference type="InterPro" id="IPR016162">
    <property type="entry name" value="Ald_DH_N"/>
</dbReference>
<keyword evidence="2" id="KW-0056">Arginine metabolism</keyword>